<reference evidence="1" key="1">
    <citation type="submission" date="2021-06" db="EMBL/GenBank/DDBJ databases">
        <authorList>
            <person name="Kallberg Y."/>
            <person name="Tangrot J."/>
            <person name="Rosling A."/>
        </authorList>
    </citation>
    <scope>NUCLEOTIDE SEQUENCE</scope>
    <source>
        <strain evidence="1">CL551</strain>
    </source>
</reference>
<comment type="caution">
    <text evidence="1">The sequence shown here is derived from an EMBL/GenBank/DDBJ whole genome shotgun (WGS) entry which is preliminary data.</text>
</comment>
<evidence type="ECO:0000313" key="1">
    <source>
        <dbReference type="EMBL" id="CAG8611978.1"/>
    </source>
</evidence>
<accession>A0A9N9GJ24</accession>
<proteinExistence type="predicted"/>
<dbReference type="Proteomes" id="UP000789342">
    <property type="component" value="Unassembled WGS sequence"/>
</dbReference>
<protein>
    <submittedName>
        <fullName evidence="1">15365_t:CDS:1</fullName>
    </submittedName>
</protein>
<name>A0A9N9GJ24_9GLOM</name>
<organism evidence="1 2">
    <name type="scientific">Acaulospora morrowiae</name>
    <dbReference type="NCBI Taxonomy" id="94023"/>
    <lineage>
        <taxon>Eukaryota</taxon>
        <taxon>Fungi</taxon>
        <taxon>Fungi incertae sedis</taxon>
        <taxon>Mucoromycota</taxon>
        <taxon>Glomeromycotina</taxon>
        <taxon>Glomeromycetes</taxon>
        <taxon>Diversisporales</taxon>
        <taxon>Acaulosporaceae</taxon>
        <taxon>Acaulospora</taxon>
    </lineage>
</organism>
<sequence length="111" mass="13097">MAYLTQIDKLAIITEEEVGKKISDDANRKTDDEKNEFKKALEKLLVKECDNIIMREELPTRSKEKIAIKGEVDIMIINEKLIENQVQQEKDMLMKDVIHLYKAYKNWDVQK</sequence>
<gene>
    <name evidence="1" type="ORF">AMORRO_LOCUS8260</name>
</gene>
<dbReference type="EMBL" id="CAJVPV010006888">
    <property type="protein sequence ID" value="CAG8611978.1"/>
    <property type="molecule type" value="Genomic_DNA"/>
</dbReference>
<feature type="non-terminal residue" evidence="1">
    <location>
        <position position="111"/>
    </location>
</feature>
<dbReference type="AlphaFoldDB" id="A0A9N9GJ24"/>
<evidence type="ECO:0000313" key="2">
    <source>
        <dbReference type="Proteomes" id="UP000789342"/>
    </source>
</evidence>
<keyword evidence="2" id="KW-1185">Reference proteome</keyword>